<keyword evidence="2" id="KW-0560">Oxidoreductase</keyword>
<dbReference type="Pfam" id="PF00368">
    <property type="entry name" value="HMG-CoA_red"/>
    <property type="match status" value="1"/>
</dbReference>
<dbReference type="PROSITE" id="PS50065">
    <property type="entry name" value="HMG_COA_REDUCTASE_4"/>
    <property type="match status" value="1"/>
</dbReference>
<dbReference type="AlphaFoldDB" id="A0A939J3V9"/>
<gene>
    <name evidence="3" type="ORF">JF539_11670</name>
</gene>
<dbReference type="SUPFAM" id="SSF55035">
    <property type="entry name" value="NAD-binding domain of HMG-CoA reductase"/>
    <property type="match status" value="1"/>
</dbReference>
<comment type="caution">
    <text evidence="3">The sequence shown here is derived from an EMBL/GenBank/DDBJ whole genome shotgun (WGS) entry which is preliminary data.</text>
</comment>
<protein>
    <submittedName>
        <fullName evidence="3">Hydroxymethylglutaryl-CoA reductase</fullName>
    </submittedName>
</protein>
<evidence type="ECO:0000256" key="2">
    <source>
        <dbReference type="ARBA" id="ARBA00023002"/>
    </source>
</evidence>
<reference evidence="3" key="1">
    <citation type="submission" date="2020-12" db="EMBL/GenBank/DDBJ databases">
        <title>Oil enriched cultivation method for isolating marine PHA-producing bacteria.</title>
        <authorList>
            <person name="Zheng W."/>
            <person name="Yu S."/>
            <person name="Huang Y."/>
        </authorList>
    </citation>
    <scope>NUCLEOTIDE SEQUENCE</scope>
    <source>
        <strain evidence="3">SY-2-12</strain>
    </source>
</reference>
<dbReference type="InterPro" id="IPR009029">
    <property type="entry name" value="HMG_CoA_Rdtase_sub-bd_dom_sf"/>
</dbReference>
<dbReference type="PRINTS" id="PR00071">
    <property type="entry name" value="HMGCOARDTASE"/>
</dbReference>
<dbReference type="PANTHER" id="PTHR10572">
    <property type="entry name" value="3-HYDROXY-3-METHYLGLUTARYL-COENZYME A REDUCTASE"/>
    <property type="match status" value="1"/>
</dbReference>
<dbReference type="Gene3D" id="3.30.70.420">
    <property type="entry name" value="Hydroxymethylglutaryl-CoA reductase, class I/II, NAD/NADP-binding domain"/>
    <property type="match status" value="1"/>
</dbReference>
<dbReference type="PANTHER" id="PTHR10572:SF24">
    <property type="entry name" value="3-HYDROXY-3-METHYLGLUTARYL-COENZYME A REDUCTASE"/>
    <property type="match status" value="1"/>
</dbReference>
<dbReference type="Gene3D" id="3.90.770.10">
    <property type="entry name" value="3-hydroxy-3-methylglutaryl-coenzyme A Reductase, Chain A, domain 2"/>
    <property type="match status" value="1"/>
</dbReference>
<dbReference type="EMBL" id="JAEKJZ010000001">
    <property type="protein sequence ID" value="MBN9670992.1"/>
    <property type="molecule type" value="Genomic_DNA"/>
</dbReference>
<organism evidence="3 4">
    <name type="scientific">Roseibium aggregatum</name>
    <dbReference type="NCBI Taxonomy" id="187304"/>
    <lineage>
        <taxon>Bacteria</taxon>
        <taxon>Pseudomonadati</taxon>
        <taxon>Pseudomonadota</taxon>
        <taxon>Alphaproteobacteria</taxon>
        <taxon>Hyphomicrobiales</taxon>
        <taxon>Stappiaceae</taxon>
        <taxon>Roseibium</taxon>
    </lineage>
</organism>
<dbReference type="InterPro" id="IPR009023">
    <property type="entry name" value="HMG_CoA_Rdtase_NAD(P)-bd_sf"/>
</dbReference>
<evidence type="ECO:0000256" key="1">
    <source>
        <dbReference type="ARBA" id="ARBA00007661"/>
    </source>
</evidence>
<dbReference type="GO" id="GO:0004420">
    <property type="term" value="F:hydroxymethylglutaryl-CoA reductase (NADPH) activity"/>
    <property type="evidence" value="ECO:0007669"/>
    <property type="project" value="InterPro"/>
</dbReference>
<evidence type="ECO:0000313" key="4">
    <source>
        <dbReference type="Proteomes" id="UP000664096"/>
    </source>
</evidence>
<proteinExistence type="inferred from homology"/>
<comment type="similarity">
    <text evidence="1">Belongs to the HMG-CoA reductase family.</text>
</comment>
<dbReference type="InterPro" id="IPR023074">
    <property type="entry name" value="HMG_CoA_Rdtase_cat_sf"/>
</dbReference>
<dbReference type="Proteomes" id="UP000664096">
    <property type="component" value="Unassembled WGS sequence"/>
</dbReference>
<accession>A0A939J3V9</accession>
<evidence type="ECO:0000313" key="3">
    <source>
        <dbReference type="EMBL" id="MBN9670992.1"/>
    </source>
</evidence>
<sequence>MQSVGAFRQVDAEVTEKDQTISHTPVPTKWVGPILFRGPVVDGPVSAPLATYETPLWPSTARGAAVSRYSGGIQVSLLDERMSRSIALRAQDGASAIAAWQNIKSRQDEIAEIVASTSRFARLLELNRQIVGNLLYIRIECSTGDASGHNMVTKASEAVQNWVLENYPSLSYASISGNLCTDKKASAVNGLLGRGKYAVAEIEIPRKFLRRFLRCSAAEMVQLNYEKNYVGGSLAGTLRSANAHFANMLLGFYLATGQDAANIIEASQGFVHCEARGEDLYFSCTLPNLIVGSVGAGKKISEIEDNLARLGCKADTAPGENSRRLAGICAGVVLCGELSLLAAQTNPGELVRTHMEMER</sequence>
<dbReference type="GO" id="GO:0015936">
    <property type="term" value="P:coenzyme A metabolic process"/>
    <property type="evidence" value="ECO:0007669"/>
    <property type="project" value="InterPro"/>
</dbReference>
<dbReference type="InterPro" id="IPR002202">
    <property type="entry name" value="HMG_CoA_Rdtase"/>
</dbReference>
<dbReference type="SUPFAM" id="SSF56542">
    <property type="entry name" value="Substrate-binding domain of HMG-CoA reductase"/>
    <property type="match status" value="1"/>
</dbReference>
<name>A0A939J3V9_9HYPH</name>